<dbReference type="EMBL" id="KY774314">
    <property type="protein sequence ID" value="ART31426.1"/>
    <property type="molecule type" value="Genomic_DNA"/>
</dbReference>
<keyword evidence="2" id="KW-0496">Mitochondrion</keyword>
<accession>A0A1Y0B1V0</accession>
<evidence type="ECO:0000256" key="1">
    <source>
        <dbReference type="SAM" id="Phobius"/>
    </source>
</evidence>
<reference evidence="2" key="1">
    <citation type="submission" date="2017-03" db="EMBL/GenBank/DDBJ databases">
        <title>The mitochondrial genome of the carnivorous plant Utricularia reniformis (Lentibulariaceae): structure, comparative analysis and evolutionary landmarks.</title>
        <authorList>
            <person name="Silva S.R."/>
            <person name="Alvarenga D.O."/>
            <person name="Michael T.P."/>
            <person name="Miranda V.F.O."/>
            <person name="Varani A.M."/>
        </authorList>
    </citation>
    <scope>NUCLEOTIDE SEQUENCE</scope>
</reference>
<keyword evidence="1" id="KW-1133">Transmembrane helix</keyword>
<keyword evidence="1" id="KW-0472">Membrane</keyword>
<name>A0A1Y0B1V0_9LAMI</name>
<proteinExistence type="predicted"/>
<geneLocation type="mitochondrion" evidence="2"/>
<sequence length="178" mass="20019">MDPNSFISESILETSDVSSFQNLPPFCQIEVTENKGPEFTSIGFALMVSVFIALGLLTNSSVGLEGGNEVCELMCSGVFVCPSSSFHPSAVRTFTINWCQFLGSTVNVQCSLVQLSDDIKFVYDDVTENHQFCLSPRRLEEIKYQILHGIYVFSPLHFQEVNKEDFIHYLRRSLDLAK</sequence>
<organism evidence="2">
    <name type="scientific">Utricularia reniformis</name>
    <dbReference type="NCBI Taxonomy" id="192314"/>
    <lineage>
        <taxon>Eukaryota</taxon>
        <taxon>Viridiplantae</taxon>
        <taxon>Streptophyta</taxon>
        <taxon>Embryophyta</taxon>
        <taxon>Tracheophyta</taxon>
        <taxon>Spermatophyta</taxon>
        <taxon>Magnoliopsida</taxon>
        <taxon>eudicotyledons</taxon>
        <taxon>Gunneridae</taxon>
        <taxon>Pentapetalae</taxon>
        <taxon>asterids</taxon>
        <taxon>lamiids</taxon>
        <taxon>Lamiales</taxon>
        <taxon>Lentibulariaceae</taxon>
        <taxon>Utricularia</taxon>
    </lineage>
</organism>
<protein>
    <submittedName>
        <fullName evidence="2">Uncharacterized protein</fullName>
    </submittedName>
</protein>
<keyword evidence="1" id="KW-0812">Transmembrane</keyword>
<feature type="transmembrane region" description="Helical" evidence="1">
    <location>
        <begin position="39"/>
        <end position="57"/>
    </location>
</feature>
<gene>
    <name evidence="2" type="ORF">AEK19_MT1212</name>
</gene>
<evidence type="ECO:0000313" key="2">
    <source>
        <dbReference type="EMBL" id="ART31426.1"/>
    </source>
</evidence>
<dbReference type="AlphaFoldDB" id="A0A1Y0B1V0"/>